<accession>A0A2U1N9T4</accession>
<dbReference type="Gene3D" id="3.40.50.300">
    <property type="entry name" value="P-loop containing nucleotide triphosphate hydrolases"/>
    <property type="match status" value="2"/>
</dbReference>
<feature type="domain" description="DNA helicase Pif1-like 2B" evidence="5">
    <location>
        <begin position="1532"/>
        <end position="1578"/>
    </location>
</feature>
<dbReference type="GO" id="GO:0043139">
    <property type="term" value="F:5'-3' DNA helicase activity"/>
    <property type="evidence" value="ECO:0007669"/>
    <property type="project" value="UniProtKB-EC"/>
</dbReference>
<sequence>MRTKSRAVRRHTIDQTFEGDVSVGTDARVGSIGSSDDGLLSDFHNGSLVSTPDVARGFGVRRHSSGQTLQEDGSIGPHANNFNSCPVNGVVGQGSSSDGRRLVSDNGNCMGALAGHLGSFMEVDDGLQCVSVDVHTSVFRRPSSGITINEPHLPDATVTNTCHRSFMDVDVTWKGKGKVDDVPAPLHDGDVGAGSGTSSTAPVSAGSPQMERASRLAIPAMQPHSSVVRPQAVATAGGRGFPSTSPLPSSVPVQSRRRASQRRQTRGPALTPLNEEGHRGIPADYVSLGLCDRVCRHYKALFWLEERLRHGTIQFPEYHKCCMGGKVVLRPQLEYPAYMRQLFTNRHFMENIRAYNSMFAMTSIGAQVDDSINRGHGPYVFRISGQIYHRIGSLCPAENDDPRFLQLYIFDTENEVRNRLSHFDSGGRVLRPEIVQGIIHILDEHNELVRIFRTARDMLQAGNIPEFKIRLFSVAGARQYELPAGDSIGAIVYEGGPDTGTEYDIIIHRHAGDPERVSKLHLSYMALQFPLLFIFGEDGFHIGLRLWNAATRSLDEDKKLSMKMYYAYQLRDRFQEYSLLTRGGRLFQQYVVTAYCSVEQYRLDFIRDHQDDIRNAYLSGVYDAIARGDRNGSDVGTRTILPSSFVGGPRYMYSHYLDALAICRVHGNPSFFITFTCNVRWPEILDFMRDFPDVTVADRPDAVDRVFEMKIHHLIAYLRDNRPFGPVSAVLYTVEFQKRGLPHCHLLLWIEEHSRIRTNAQIDRYISAELPDPTLDPEGHRIVTELMMHGPCGLVNRSAACMKGGDTCTKGFPKPFCDATFIDKKGYVHYRRRFGGNVTVKHNVQLDSGYVVPHNMSLLRRFYAHINVEYCEWTMLIKYLFKYISKGTDRIVTHITRNLGEVPSTSRSPAIRIDEIKNYLDARYVGPHEACWRIFGFDIHYRDPPVQILAVHLENMQRVSFRREDILESVVNNPSNKRTTLTQWLNFNAHSTVGRHLTYLDFPKEFVWNRPQNFWSRRRNLNKPLIGRLAYIHPSAGDLFYQRLLLCHQKGCMSFPGIRTVDGRVYSTNRAACEAMGLLAGDGEWSIAMAEAAARATAAEIRQLFCEILIFCDVANPVSLWNTHWRLMSDDIPRILSDLLHIHEVNLTDGELQGGILYELEAILRLYGKSVTEFDLRLPPMRLLEILRNRTVMEERSYDPEAMASERDRLLPNLNTEQRKVFDTVIDAVSNGRQELMFVYGHGGTGKTYVWKSIIYTLRAQRKIVLAVASSGIASLLLPSGRTAHSRFKLPLDLTNESMCTVKKHTQLADLLTQTDVIIWDEAPMSDRRCFETLDRTLRDLMDTPTNVFGNKSVILGGDFRHTLPVKKRATKQQIISSCITESYIWKYFKVYLLTENMRIKRMNGSDEQMRNTAAFSQWLLHIGSGVIGTGDETDPENSSWIHVPDIYRIPDSDTAISELIHFVYGDGILQSPTVEALQERAIVCPKNETADAINSHVLQMLSGVSSSYKSDDDAIPRGNDGGASELLYPQEYLNTLTFPGIPPHNLELKIGTPIMLLRNLNLAGGLCNGTRMIITQMLGRIIEGRIITGTRMFQKVFLPRIMLFNKEEQLPFIFKRKQFPVKVCYAMTINKSQGQSLNKIAVYLPDPIFGHGQLYVALSRATSPEGEAALAAIAKSAGKKPTQDLEVTGVGNIKPSDIGKAVRVKVYRKWTVTSNRGGRQATLSFILLDQQGGAIQANAEGKERIRFDHTLHVNGTYTITGFGLLDTRKWMQTLPNNFTLILGRLTDVQPFNRTGFPEHHFNFAHYTEVGLRADRNDVILTDYIGCVLYVGDIQEPKNPGQRPVIWRDIMLKNLEGDTLRFTLWNEKARGFNIEEYEKEPKPAVMAVSSCWVKTYGGLQLSASPATCYYFNPMIPETDYILSMYSQLIPPPVIQNVRTSRYNNIEQEKTRNRVTVDELLREDPRNQTNIRFTVVATVVEVIVGRPWYFLQCHDCRRKILTDRPHVYCAPLPAGESEHYSYCFRMLISDNTGTLTLACFSDESHSMVTECNKVVLEQGQPDPYTLPSVLVALEGTTYLFQLHFSTESTKENPLYVLDTVMETGPHLLAEPLENAPTSVTVTEPDEEILSLTGPQTSTQHTRSSRPADTLHASGIPESQEHPAESVESDMLQSPIKPEQTGFPAQSPVTAEDLSFTPPTAEVLQRSNPATADGTSGLHKRETKSQGARTSIRRQLLKNDPSEEASMPAKKTKQGN</sequence>
<dbReference type="InterPro" id="IPR025476">
    <property type="entry name" value="Helitron_helicase-like"/>
</dbReference>
<keyword evidence="1" id="KW-0067">ATP-binding</keyword>
<dbReference type="GO" id="GO:0006310">
    <property type="term" value="P:DNA recombination"/>
    <property type="evidence" value="ECO:0007669"/>
    <property type="project" value="UniProtKB-KW"/>
</dbReference>
<dbReference type="SUPFAM" id="SSF50249">
    <property type="entry name" value="Nucleic acid-binding proteins"/>
    <property type="match status" value="3"/>
</dbReference>
<dbReference type="FunFam" id="3.40.50.300:FF:002884">
    <property type="entry name" value="ATP-dependent DNA helicase"/>
    <property type="match status" value="1"/>
</dbReference>
<evidence type="ECO:0000313" key="6">
    <source>
        <dbReference type="EMBL" id="PWA70270.1"/>
    </source>
</evidence>
<evidence type="ECO:0000256" key="1">
    <source>
        <dbReference type="RuleBase" id="RU363044"/>
    </source>
</evidence>
<dbReference type="STRING" id="35608.A0A2U1N9T4"/>
<keyword evidence="1 6" id="KW-0347">Helicase</keyword>
<comment type="caution">
    <text evidence="6">The sequence shown here is derived from an EMBL/GenBank/DDBJ whole genome shotgun (WGS) entry which is preliminary data.</text>
</comment>
<feature type="compositionally biased region" description="Polar residues" evidence="2">
    <location>
        <begin position="2203"/>
        <end position="2212"/>
    </location>
</feature>
<evidence type="ECO:0000259" key="5">
    <source>
        <dbReference type="Pfam" id="PF21530"/>
    </source>
</evidence>
<dbReference type="GO" id="GO:0005524">
    <property type="term" value="F:ATP binding"/>
    <property type="evidence" value="ECO:0007669"/>
    <property type="project" value="UniProtKB-KW"/>
</dbReference>
<dbReference type="Proteomes" id="UP000245207">
    <property type="component" value="Unassembled WGS sequence"/>
</dbReference>
<dbReference type="InterPro" id="IPR012340">
    <property type="entry name" value="NA-bd_OB-fold"/>
</dbReference>
<dbReference type="Pfam" id="PF05970">
    <property type="entry name" value="PIF1"/>
    <property type="match status" value="1"/>
</dbReference>
<dbReference type="SUPFAM" id="SSF52540">
    <property type="entry name" value="P-loop containing nucleoside triphosphate hydrolases"/>
    <property type="match status" value="2"/>
</dbReference>
<keyword evidence="1" id="KW-0378">Hydrolase</keyword>
<proteinExistence type="inferred from homology"/>
<evidence type="ECO:0000259" key="3">
    <source>
        <dbReference type="Pfam" id="PF05970"/>
    </source>
</evidence>
<comment type="catalytic activity">
    <reaction evidence="1">
        <text>ATP + H2O = ADP + phosphate + H(+)</text>
        <dbReference type="Rhea" id="RHEA:13065"/>
        <dbReference type="ChEBI" id="CHEBI:15377"/>
        <dbReference type="ChEBI" id="CHEBI:15378"/>
        <dbReference type="ChEBI" id="CHEBI:30616"/>
        <dbReference type="ChEBI" id="CHEBI:43474"/>
        <dbReference type="ChEBI" id="CHEBI:456216"/>
        <dbReference type="EC" id="5.6.2.3"/>
    </reaction>
</comment>
<dbReference type="InterPro" id="IPR027417">
    <property type="entry name" value="P-loop_NTPase"/>
</dbReference>
<comment type="similarity">
    <text evidence="1">Belongs to the helicase family.</text>
</comment>
<protein>
    <recommendedName>
        <fullName evidence="1">ATP-dependent DNA helicase</fullName>
        <ecNumber evidence="1">5.6.2.3</ecNumber>
    </recommendedName>
</protein>
<evidence type="ECO:0000256" key="2">
    <source>
        <dbReference type="SAM" id="MobiDB-lite"/>
    </source>
</evidence>
<keyword evidence="1" id="KW-0547">Nucleotide-binding</keyword>
<dbReference type="InterPro" id="IPR010285">
    <property type="entry name" value="DNA_helicase_pif1-like_DEAD"/>
</dbReference>
<reference evidence="6 7" key="1">
    <citation type="journal article" date="2018" name="Mol. Plant">
        <title>The genome of Artemisia annua provides insight into the evolution of Asteraceae family and artemisinin biosynthesis.</title>
        <authorList>
            <person name="Shen Q."/>
            <person name="Zhang L."/>
            <person name="Liao Z."/>
            <person name="Wang S."/>
            <person name="Yan T."/>
            <person name="Shi P."/>
            <person name="Liu M."/>
            <person name="Fu X."/>
            <person name="Pan Q."/>
            <person name="Wang Y."/>
            <person name="Lv Z."/>
            <person name="Lu X."/>
            <person name="Zhang F."/>
            <person name="Jiang W."/>
            <person name="Ma Y."/>
            <person name="Chen M."/>
            <person name="Hao X."/>
            <person name="Li L."/>
            <person name="Tang Y."/>
            <person name="Lv G."/>
            <person name="Zhou Y."/>
            <person name="Sun X."/>
            <person name="Brodelius P.E."/>
            <person name="Rose J.K.C."/>
            <person name="Tang K."/>
        </authorList>
    </citation>
    <scope>NUCLEOTIDE SEQUENCE [LARGE SCALE GENOMIC DNA]</scope>
    <source>
        <strain evidence="7">cv. Huhao1</strain>
        <tissue evidence="6">Leaf</tissue>
    </source>
</reference>
<feature type="compositionally biased region" description="Polar residues" evidence="2">
    <location>
        <begin position="2131"/>
        <end position="2145"/>
    </location>
</feature>
<feature type="compositionally biased region" description="Low complexity" evidence="2">
    <location>
        <begin position="242"/>
        <end position="254"/>
    </location>
</feature>
<feature type="region of interest" description="Disordered" evidence="2">
    <location>
        <begin position="180"/>
        <end position="276"/>
    </location>
</feature>
<organism evidence="6 7">
    <name type="scientific">Artemisia annua</name>
    <name type="common">Sweet wormwood</name>
    <dbReference type="NCBI Taxonomy" id="35608"/>
    <lineage>
        <taxon>Eukaryota</taxon>
        <taxon>Viridiplantae</taxon>
        <taxon>Streptophyta</taxon>
        <taxon>Embryophyta</taxon>
        <taxon>Tracheophyta</taxon>
        <taxon>Spermatophyta</taxon>
        <taxon>Magnoliopsida</taxon>
        <taxon>eudicotyledons</taxon>
        <taxon>Gunneridae</taxon>
        <taxon>Pentapetalae</taxon>
        <taxon>asterids</taxon>
        <taxon>campanulids</taxon>
        <taxon>Asterales</taxon>
        <taxon>Asteraceae</taxon>
        <taxon>Asteroideae</taxon>
        <taxon>Anthemideae</taxon>
        <taxon>Artemisiinae</taxon>
        <taxon>Artemisia</taxon>
    </lineage>
</organism>
<feature type="domain" description="DNA helicase Pif1-like DEAD-box helicase" evidence="3">
    <location>
        <begin position="1214"/>
        <end position="1430"/>
    </location>
</feature>
<name>A0A2U1N9T4_ARTAN</name>
<dbReference type="CDD" id="cd18809">
    <property type="entry name" value="SF1_C_RecD"/>
    <property type="match status" value="1"/>
</dbReference>
<keyword evidence="7" id="KW-1185">Reference proteome</keyword>
<dbReference type="InterPro" id="IPR049163">
    <property type="entry name" value="Pif1-like_2B_dom"/>
</dbReference>
<dbReference type="Gene3D" id="2.40.50.140">
    <property type="entry name" value="Nucleic acid-binding proteins"/>
    <property type="match status" value="3"/>
</dbReference>
<feature type="domain" description="Helitron helicase-like" evidence="4">
    <location>
        <begin position="565"/>
        <end position="748"/>
    </location>
</feature>
<dbReference type="GO" id="GO:0016887">
    <property type="term" value="F:ATP hydrolysis activity"/>
    <property type="evidence" value="ECO:0007669"/>
    <property type="project" value="RHEA"/>
</dbReference>
<dbReference type="Pfam" id="PF14214">
    <property type="entry name" value="Helitron_like_N"/>
    <property type="match status" value="1"/>
</dbReference>
<dbReference type="EMBL" id="PKPP01003275">
    <property type="protein sequence ID" value="PWA70270.1"/>
    <property type="molecule type" value="Genomic_DNA"/>
</dbReference>
<dbReference type="GO" id="GO:0000723">
    <property type="term" value="P:telomere maintenance"/>
    <property type="evidence" value="ECO:0007669"/>
    <property type="project" value="InterPro"/>
</dbReference>
<dbReference type="PANTHER" id="PTHR10492:SF96">
    <property type="entry name" value="ATP-DEPENDENT DNA HELICASE"/>
    <property type="match status" value="1"/>
</dbReference>
<keyword evidence="1" id="KW-0233">DNA recombination</keyword>
<dbReference type="GO" id="GO:0006281">
    <property type="term" value="P:DNA repair"/>
    <property type="evidence" value="ECO:0007669"/>
    <property type="project" value="UniProtKB-KW"/>
</dbReference>
<gene>
    <name evidence="6" type="ORF">CTI12_AA291180</name>
</gene>
<evidence type="ECO:0000313" key="7">
    <source>
        <dbReference type="Proteomes" id="UP000245207"/>
    </source>
</evidence>
<dbReference type="PANTHER" id="PTHR10492">
    <property type="match status" value="1"/>
</dbReference>
<comment type="cofactor">
    <cofactor evidence="1">
        <name>Mg(2+)</name>
        <dbReference type="ChEBI" id="CHEBI:18420"/>
    </cofactor>
</comment>
<evidence type="ECO:0000259" key="4">
    <source>
        <dbReference type="Pfam" id="PF14214"/>
    </source>
</evidence>
<feature type="compositionally biased region" description="Basic residues" evidence="2">
    <location>
        <begin position="255"/>
        <end position="265"/>
    </location>
</feature>
<feature type="region of interest" description="Disordered" evidence="2">
    <location>
        <begin position="2129"/>
        <end position="2254"/>
    </location>
</feature>
<dbReference type="Pfam" id="PF21530">
    <property type="entry name" value="Pif1_2B_dom"/>
    <property type="match status" value="1"/>
</dbReference>
<keyword evidence="1" id="KW-0234">DNA repair</keyword>
<dbReference type="EC" id="5.6.2.3" evidence="1"/>
<keyword evidence="1" id="KW-0227">DNA damage</keyword>
<dbReference type="OrthoDB" id="687790at2759"/>